<accession>A0A5P2AKN2</accession>
<dbReference type="InterPro" id="IPR029033">
    <property type="entry name" value="His_PPase_superfam"/>
</dbReference>
<dbReference type="EMBL" id="CP029194">
    <property type="protein sequence ID" value="QES18744.1"/>
    <property type="molecule type" value="Genomic_DNA"/>
</dbReference>
<evidence type="ECO:0000313" key="1">
    <source>
        <dbReference type="EMBL" id="QES18744.1"/>
    </source>
</evidence>
<protein>
    <submittedName>
        <fullName evidence="1">Histidine phosphatase family protein</fullName>
    </submittedName>
</protein>
<dbReference type="Gene3D" id="3.40.50.1240">
    <property type="entry name" value="Phosphoglycerate mutase-like"/>
    <property type="match status" value="1"/>
</dbReference>
<dbReference type="OrthoDB" id="7502553at2"/>
<proteinExistence type="predicted"/>
<dbReference type="InterPro" id="IPR013078">
    <property type="entry name" value="His_Pase_superF_clade-1"/>
</dbReference>
<organism evidence="1 2">
    <name type="scientific">Streptomyces venezuelae</name>
    <dbReference type="NCBI Taxonomy" id="54571"/>
    <lineage>
        <taxon>Bacteria</taxon>
        <taxon>Bacillati</taxon>
        <taxon>Actinomycetota</taxon>
        <taxon>Actinomycetes</taxon>
        <taxon>Kitasatosporales</taxon>
        <taxon>Streptomycetaceae</taxon>
        <taxon>Streptomyces</taxon>
    </lineage>
</organism>
<gene>
    <name evidence="1" type="ORF">DEJ46_06305</name>
</gene>
<name>A0A5P2AKN2_STRVZ</name>
<dbReference type="Pfam" id="PF00300">
    <property type="entry name" value="His_Phos_1"/>
    <property type="match status" value="1"/>
</dbReference>
<dbReference type="AlphaFoldDB" id="A0A5P2AKN2"/>
<reference evidence="1 2" key="1">
    <citation type="submission" date="2018-05" db="EMBL/GenBank/DDBJ databases">
        <title>Streptomyces venezuelae.</title>
        <authorList>
            <person name="Kim W."/>
            <person name="Lee N."/>
            <person name="Cho B.-K."/>
        </authorList>
    </citation>
    <scope>NUCLEOTIDE SEQUENCE [LARGE SCALE GENOMIC DNA]</scope>
    <source>
        <strain evidence="1 2">ATCC 15068</strain>
    </source>
</reference>
<evidence type="ECO:0000313" key="2">
    <source>
        <dbReference type="Proteomes" id="UP000324106"/>
    </source>
</evidence>
<sequence length="196" mass="20604">MSVRLTLLCAAAPVERDVRFGDVRLDERALRQAQAAARSLPTATASLLYSAPSHRCAQTFEVLGWDVVTVEPALRDVDTGNWLGRTLAEVAAEDGAGLAAWMSDPDAAPHGGESVAQVCHRIATWMGGLPDDAGRVLAVVEPAVVRAAVVSALGAPQQSFWRIDVPPLAVVQLTGRDGRWNLRMGAASAASGDGSR</sequence>
<dbReference type="Proteomes" id="UP000324106">
    <property type="component" value="Chromosome"/>
</dbReference>
<dbReference type="SUPFAM" id="SSF53254">
    <property type="entry name" value="Phosphoglycerate mutase-like"/>
    <property type="match status" value="1"/>
</dbReference>